<sequence length="79" mass="8387">MIISFLLLTLCGVSVTEAFSGALSSLGNAGPALDSISSMGNYSAQPALAKLIYSADMIFGRLEIYPVFIVMSLILRRAK</sequence>
<organism evidence="1 2">
    <name type="scientific">Candidatus Cryptobacteroides merdigallinarum</name>
    <dbReference type="NCBI Taxonomy" id="2840770"/>
    <lineage>
        <taxon>Bacteria</taxon>
        <taxon>Pseudomonadati</taxon>
        <taxon>Bacteroidota</taxon>
        <taxon>Bacteroidia</taxon>
        <taxon>Bacteroidales</taxon>
        <taxon>Candidatus Cryptobacteroides</taxon>
    </lineage>
</organism>
<evidence type="ECO:0008006" key="3">
    <source>
        <dbReference type="Google" id="ProtNLM"/>
    </source>
</evidence>
<name>A0A9D9EIP2_9BACT</name>
<evidence type="ECO:0000313" key="1">
    <source>
        <dbReference type="EMBL" id="MBO8448821.1"/>
    </source>
</evidence>
<protein>
    <recommendedName>
        <fullName evidence="3">Trk system potassium uptake protein TrkH</fullName>
    </recommendedName>
</protein>
<evidence type="ECO:0000313" key="2">
    <source>
        <dbReference type="Proteomes" id="UP000810252"/>
    </source>
</evidence>
<comment type="caution">
    <text evidence="1">The sequence shown here is derived from an EMBL/GenBank/DDBJ whole genome shotgun (WGS) entry which is preliminary data.</text>
</comment>
<proteinExistence type="predicted"/>
<dbReference type="Proteomes" id="UP000810252">
    <property type="component" value="Unassembled WGS sequence"/>
</dbReference>
<gene>
    <name evidence="1" type="ORF">IAC29_06075</name>
</gene>
<reference evidence="1" key="1">
    <citation type="submission" date="2020-10" db="EMBL/GenBank/DDBJ databases">
        <authorList>
            <person name="Gilroy R."/>
        </authorList>
    </citation>
    <scope>NUCLEOTIDE SEQUENCE</scope>
    <source>
        <strain evidence="1">20514</strain>
    </source>
</reference>
<dbReference type="AlphaFoldDB" id="A0A9D9EIP2"/>
<reference evidence="1" key="2">
    <citation type="journal article" date="2021" name="PeerJ">
        <title>Extensive microbial diversity within the chicken gut microbiome revealed by metagenomics and culture.</title>
        <authorList>
            <person name="Gilroy R."/>
            <person name="Ravi A."/>
            <person name="Getino M."/>
            <person name="Pursley I."/>
            <person name="Horton D.L."/>
            <person name="Alikhan N.F."/>
            <person name="Baker D."/>
            <person name="Gharbi K."/>
            <person name="Hall N."/>
            <person name="Watson M."/>
            <person name="Adriaenssens E.M."/>
            <person name="Foster-Nyarko E."/>
            <person name="Jarju S."/>
            <person name="Secka A."/>
            <person name="Antonio M."/>
            <person name="Oren A."/>
            <person name="Chaudhuri R.R."/>
            <person name="La Ragione R."/>
            <person name="Hildebrand F."/>
            <person name="Pallen M.J."/>
        </authorList>
    </citation>
    <scope>NUCLEOTIDE SEQUENCE</scope>
    <source>
        <strain evidence="1">20514</strain>
    </source>
</reference>
<accession>A0A9D9EIP2</accession>
<dbReference type="EMBL" id="JADIMQ010000087">
    <property type="protein sequence ID" value="MBO8448821.1"/>
    <property type="molecule type" value="Genomic_DNA"/>
</dbReference>